<dbReference type="PROSITE" id="PS51892">
    <property type="entry name" value="SUBTILASE"/>
    <property type="match status" value="1"/>
</dbReference>
<evidence type="ECO:0000256" key="5">
    <source>
        <dbReference type="ARBA" id="ARBA00022692"/>
    </source>
</evidence>
<keyword evidence="7 10" id="KW-0720">Serine protease</keyword>
<evidence type="ECO:0000256" key="12">
    <source>
        <dbReference type="SAM" id="Phobius"/>
    </source>
</evidence>
<keyword evidence="8 12" id="KW-1133">Transmembrane helix</keyword>
<keyword evidence="16" id="KW-1185">Reference proteome</keyword>
<feature type="chain" id="PRO_5046303256" evidence="13">
    <location>
        <begin position="33"/>
        <end position="398"/>
    </location>
</feature>
<dbReference type="NCBIfam" id="TIGR03921">
    <property type="entry name" value="T7SS_mycosin"/>
    <property type="match status" value="1"/>
</dbReference>
<reference evidence="16" key="1">
    <citation type="journal article" date="2019" name="Int. J. Syst. Evol. Microbiol.">
        <title>The Global Catalogue of Microorganisms (GCM) 10K type strain sequencing project: providing services to taxonomists for standard genome sequencing and annotation.</title>
        <authorList>
            <consortium name="The Broad Institute Genomics Platform"/>
            <consortium name="The Broad Institute Genome Sequencing Center for Infectious Disease"/>
            <person name="Wu L."/>
            <person name="Ma J."/>
        </authorList>
    </citation>
    <scope>NUCLEOTIDE SEQUENCE [LARGE SCALE GENOMIC DNA]</scope>
    <source>
        <strain evidence="16">JCM 4586</strain>
    </source>
</reference>
<dbReference type="InterPro" id="IPR050131">
    <property type="entry name" value="Peptidase_S8_subtilisin-like"/>
</dbReference>
<keyword evidence="9 12" id="KW-0472">Membrane</keyword>
<evidence type="ECO:0000256" key="4">
    <source>
        <dbReference type="ARBA" id="ARBA00022670"/>
    </source>
</evidence>
<protein>
    <submittedName>
        <fullName evidence="15">Type VII secretion-associated serine protease</fullName>
    </submittedName>
</protein>
<evidence type="ECO:0000259" key="14">
    <source>
        <dbReference type="Pfam" id="PF00082"/>
    </source>
</evidence>
<dbReference type="Proteomes" id="UP000659223">
    <property type="component" value="Unassembled WGS sequence"/>
</dbReference>
<evidence type="ECO:0000256" key="7">
    <source>
        <dbReference type="ARBA" id="ARBA00022825"/>
    </source>
</evidence>
<dbReference type="Pfam" id="PF00082">
    <property type="entry name" value="Peptidase_S8"/>
    <property type="match status" value="1"/>
</dbReference>
<keyword evidence="5 12" id="KW-0812">Transmembrane</keyword>
<evidence type="ECO:0000313" key="15">
    <source>
        <dbReference type="EMBL" id="GGX68618.1"/>
    </source>
</evidence>
<feature type="region of interest" description="Disordered" evidence="11">
    <location>
        <begin position="313"/>
        <end position="367"/>
    </location>
</feature>
<keyword evidence="3" id="KW-1003">Cell membrane</keyword>
<comment type="subcellular location">
    <subcellularLocation>
        <location evidence="1">Cell membrane</location>
        <topology evidence="1">Single-pass membrane protein</topology>
    </subcellularLocation>
</comment>
<accession>A0ABQ2Y8K2</accession>
<keyword evidence="13" id="KW-0732">Signal</keyword>
<name>A0ABQ2Y8K2_9ACTN</name>
<evidence type="ECO:0000256" key="6">
    <source>
        <dbReference type="ARBA" id="ARBA00022801"/>
    </source>
</evidence>
<evidence type="ECO:0000256" key="11">
    <source>
        <dbReference type="SAM" id="MobiDB-lite"/>
    </source>
</evidence>
<evidence type="ECO:0000256" key="1">
    <source>
        <dbReference type="ARBA" id="ARBA00004162"/>
    </source>
</evidence>
<feature type="active site" description="Charge relay system" evidence="10">
    <location>
        <position position="258"/>
    </location>
</feature>
<evidence type="ECO:0000256" key="13">
    <source>
        <dbReference type="SAM" id="SignalP"/>
    </source>
</evidence>
<dbReference type="InterPro" id="IPR023834">
    <property type="entry name" value="T7SS_pept_S8A_mycosin"/>
</dbReference>
<dbReference type="PRINTS" id="PR00723">
    <property type="entry name" value="SUBTILISIN"/>
</dbReference>
<feature type="domain" description="Peptidase S8/S53" evidence="14">
    <location>
        <begin position="56"/>
        <end position="307"/>
    </location>
</feature>
<dbReference type="Gene3D" id="3.40.50.200">
    <property type="entry name" value="Peptidase S8/S53 domain"/>
    <property type="match status" value="1"/>
</dbReference>
<keyword evidence="4 10" id="KW-0645">Protease</keyword>
<dbReference type="GO" id="GO:0006508">
    <property type="term" value="P:proteolysis"/>
    <property type="evidence" value="ECO:0007669"/>
    <property type="project" value="UniProtKB-KW"/>
</dbReference>
<evidence type="ECO:0000256" key="8">
    <source>
        <dbReference type="ARBA" id="ARBA00022989"/>
    </source>
</evidence>
<dbReference type="SUPFAM" id="SSF52743">
    <property type="entry name" value="Subtilisin-like"/>
    <property type="match status" value="1"/>
</dbReference>
<feature type="transmembrane region" description="Helical" evidence="12">
    <location>
        <begin position="369"/>
        <end position="390"/>
    </location>
</feature>
<comment type="similarity">
    <text evidence="2 10">Belongs to the peptidase S8 family.</text>
</comment>
<keyword evidence="6 10" id="KW-0378">Hydrolase</keyword>
<dbReference type="EMBL" id="BMUT01000002">
    <property type="protein sequence ID" value="GGX68618.1"/>
    <property type="molecule type" value="Genomic_DNA"/>
</dbReference>
<feature type="active site" description="Charge relay system" evidence="10">
    <location>
        <position position="99"/>
    </location>
</feature>
<dbReference type="PANTHER" id="PTHR43806">
    <property type="entry name" value="PEPTIDASE S8"/>
    <property type="match status" value="1"/>
</dbReference>
<dbReference type="InterPro" id="IPR015500">
    <property type="entry name" value="Peptidase_S8_subtilisin-rel"/>
</dbReference>
<dbReference type="PANTHER" id="PTHR43806:SF11">
    <property type="entry name" value="CEREVISIN-RELATED"/>
    <property type="match status" value="1"/>
</dbReference>
<sequence length="398" mass="40348">MCSARAVRGAWAGTAVAVLASLVVIAASPAQADTIRSRQWHLDAMHAEEMWQTSTGAGVTVAVIDTGVDASLTDLRGQVLAGRDFTSDSGDAQTDADGHGTHMAALIAATGQRGSETGSYGLAPGVKILPLRVGGKNYAEDTRAMVAALRYAAESDAQVINISLATPGRNDDEEKAIAYVLSKGKMIVAGVGNTGDKTNMVQYPAAYPGVIGVAGLDQNGSSASWSQHGPQVDLSAPGVDAVSACPGSSEVCKGSGTSAASALTSASAALIWSVHPTWTANQVTRVLINTAGSTGTAEKRNDYVGYGAVRPRIALKDPGDPGPADVNPLPGPAPSQDPKSDDTASVAESLPKKAATGDSAKDNGSPAKWIALGAGAAVLVGAAITTPILLTRRRNATR</sequence>
<evidence type="ECO:0000256" key="10">
    <source>
        <dbReference type="PROSITE-ProRule" id="PRU01240"/>
    </source>
</evidence>
<feature type="signal peptide" evidence="13">
    <location>
        <begin position="1"/>
        <end position="32"/>
    </location>
</feature>
<feature type="active site" description="Charge relay system" evidence="10">
    <location>
        <position position="65"/>
    </location>
</feature>
<evidence type="ECO:0000256" key="3">
    <source>
        <dbReference type="ARBA" id="ARBA00022475"/>
    </source>
</evidence>
<dbReference type="InterPro" id="IPR000209">
    <property type="entry name" value="Peptidase_S8/S53_dom"/>
</dbReference>
<evidence type="ECO:0000256" key="9">
    <source>
        <dbReference type="ARBA" id="ARBA00023136"/>
    </source>
</evidence>
<evidence type="ECO:0000313" key="16">
    <source>
        <dbReference type="Proteomes" id="UP000659223"/>
    </source>
</evidence>
<gene>
    <name evidence="15" type="ORF">GCM10010324_11750</name>
</gene>
<proteinExistence type="inferred from homology"/>
<organism evidence="15 16">
    <name type="scientific">Streptomyces hiroshimensis</name>
    <dbReference type="NCBI Taxonomy" id="66424"/>
    <lineage>
        <taxon>Bacteria</taxon>
        <taxon>Bacillati</taxon>
        <taxon>Actinomycetota</taxon>
        <taxon>Actinomycetes</taxon>
        <taxon>Kitasatosporales</taxon>
        <taxon>Streptomycetaceae</taxon>
        <taxon>Streptomyces</taxon>
    </lineage>
</organism>
<dbReference type="InterPro" id="IPR036852">
    <property type="entry name" value="Peptidase_S8/S53_dom_sf"/>
</dbReference>
<comment type="caution">
    <text evidence="15">The sequence shown here is derived from an EMBL/GenBank/DDBJ whole genome shotgun (WGS) entry which is preliminary data.</text>
</comment>
<dbReference type="GO" id="GO:0008233">
    <property type="term" value="F:peptidase activity"/>
    <property type="evidence" value="ECO:0007669"/>
    <property type="project" value="UniProtKB-KW"/>
</dbReference>
<evidence type="ECO:0000256" key="2">
    <source>
        <dbReference type="ARBA" id="ARBA00011073"/>
    </source>
</evidence>